<evidence type="ECO:0000313" key="1">
    <source>
        <dbReference type="EMBL" id="MDQ8206220.1"/>
    </source>
</evidence>
<sequence length="123" mass="14328">MIKRPLNSQFSDHVKSGRKFTTIRDKPWPTDRPIMLYNWSGLPYRSKHVDVAPIKVSGFWTIHITRTDNDKMGYGYGMECGIPLWKTEGFESKEAMDAWFRPLVKKNATITKTLMRFSLVNTN</sequence>
<keyword evidence="2" id="KW-1185">Reference proteome</keyword>
<name>A0ABU1APX5_9BACT</name>
<comment type="caution">
    <text evidence="1">The sequence shown here is derived from an EMBL/GenBank/DDBJ whole genome shotgun (WGS) entry which is preliminary data.</text>
</comment>
<reference evidence="1 2" key="1">
    <citation type="submission" date="2023-04" db="EMBL/GenBank/DDBJ databases">
        <title>A novel bacteria isolated from coastal sediment.</title>
        <authorList>
            <person name="Liu X.-J."/>
            <person name="Du Z.-J."/>
        </authorList>
    </citation>
    <scope>NUCLEOTIDE SEQUENCE [LARGE SCALE GENOMIC DNA]</scope>
    <source>
        <strain evidence="1 2">SDUM461003</strain>
    </source>
</reference>
<accession>A0ABU1APX5</accession>
<protein>
    <submittedName>
        <fullName evidence="1">Uncharacterized protein</fullName>
    </submittedName>
</protein>
<proteinExistence type="predicted"/>
<gene>
    <name evidence="1" type="ORF">QEH52_01770</name>
</gene>
<dbReference type="EMBL" id="JARXHW010000002">
    <property type="protein sequence ID" value="MDQ8206220.1"/>
    <property type="molecule type" value="Genomic_DNA"/>
</dbReference>
<evidence type="ECO:0000313" key="2">
    <source>
        <dbReference type="Proteomes" id="UP001225316"/>
    </source>
</evidence>
<organism evidence="1 2">
    <name type="scientific">Thalassobacterium maritimum</name>
    <dbReference type="NCBI Taxonomy" id="3041265"/>
    <lineage>
        <taxon>Bacteria</taxon>
        <taxon>Pseudomonadati</taxon>
        <taxon>Verrucomicrobiota</taxon>
        <taxon>Opitutia</taxon>
        <taxon>Puniceicoccales</taxon>
        <taxon>Coraliomargaritaceae</taxon>
        <taxon>Thalassobacterium</taxon>
    </lineage>
</organism>
<dbReference type="Proteomes" id="UP001225316">
    <property type="component" value="Unassembled WGS sequence"/>
</dbReference>
<dbReference type="RefSeq" id="WP_308948232.1">
    <property type="nucleotide sequence ID" value="NZ_JARXHW010000002.1"/>
</dbReference>